<proteinExistence type="predicted"/>
<keyword evidence="2" id="KW-1185">Reference proteome</keyword>
<reference evidence="1" key="1">
    <citation type="submission" date="2022-07" db="EMBL/GenBank/DDBJ databases">
        <title>Genome Sequence of Lecanicillium saksenae.</title>
        <authorList>
            <person name="Buettner E."/>
        </authorList>
    </citation>
    <scope>NUCLEOTIDE SEQUENCE</scope>
    <source>
        <strain evidence="1">VT-O1</strain>
    </source>
</reference>
<dbReference type="EMBL" id="JANAKD010001049">
    <property type="protein sequence ID" value="KAJ3484131.1"/>
    <property type="molecule type" value="Genomic_DNA"/>
</dbReference>
<organism evidence="1 2">
    <name type="scientific">Lecanicillium saksenae</name>
    <dbReference type="NCBI Taxonomy" id="468837"/>
    <lineage>
        <taxon>Eukaryota</taxon>
        <taxon>Fungi</taxon>
        <taxon>Dikarya</taxon>
        <taxon>Ascomycota</taxon>
        <taxon>Pezizomycotina</taxon>
        <taxon>Sordariomycetes</taxon>
        <taxon>Hypocreomycetidae</taxon>
        <taxon>Hypocreales</taxon>
        <taxon>Cordycipitaceae</taxon>
        <taxon>Lecanicillium</taxon>
    </lineage>
</organism>
<accession>A0ACC1QPI2</accession>
<sequence length="76" mass="8797">MLNPPRYIVGFEGVEEYLRDFLTTTEEGKAMGLRLRPVWRGFNGLFHEDWRRAGNIVVWDTGVFQDAPDAIAQTLR</sequence>
<gene>
    <name evidence="1" type="ORF">NLG97_g7129</name>
</gene>
<name>A0ACC1QPI2_9HYPO</name>
<evidence type="ECO:0000313" key="2">
    <source>
        <dbReference type="Proteomes" id="UP001148737"/>
    </source>
</evidence>
<comment type="caution">
    <text evidence="1">The sequence shown here is derived from an EMBL/GenBank/DDBJ whole genome shotgun (WGS) entry which is preliminary data.</text>
</comment>
<protein>
    <submittedName>
        <fullName evidence="1">Uncharacterized protein</fullName>
    </submittedName>
</protein>
<evidence type="ECO:0000313" key="1">
    <source>
        <dbReference type="EMBL" id="KAJ3484131.1"/>
    </source>
</evidence>
<dbReference type="Proteomes" id="UP001148737">
    <property type="component" value="Unassembled WGS sequence"/>
</dbReference>